<name>A0A549YEP7_9BACI</name>
<dbReference type="GO" id="GO:0003677">
    <property type="term" value="F:DNA binding"/>
    <property type="evidence" value="ECO:0007669"/>
    <property type="project" value="InterPro"/>
</dbReference>
<evidence type="ECO:0000259" key="1">
    <source>
        <dbReference type="PROSITE" id="PS50943"/>
    </source>
</evidence>
<accession>A0A549YEP7</accession>
<dbReference type="PROSITE" id="PS50943">
    <property type="entry name" value="HTH_CROC1"/>
    <property type="match status" value="1"/>
</dbReference>
<feature type="domain" description="HTH cro/C1-type" evidence="1">
    <location>
        <begin position="13"/>
        <end position="69"/>
    </location>
</feature>
<proteinExistence type="predicted"/>
<organism evidence="2 3">
    <name type="scientific">Lentibacillus cibarius</name>
    <dbReference type="NCBI Taxonomy" id="2583219"/>
    <lineage>
        <taxon>Bacteria</taxon>
        <taxon>Bacillati</taxon>
        <taxon>Bacillota</taxon>
        <taxon>Bacilli</taxon>
        <taxon>Bacillales</taxon>
        <taxon>Bacillaceae</taxon>
        <taxon>Lentibacillus</taxon>
    </lineage>
</organism>
<protein>
    <submittedName>
        <fullName evidence="2">Helix-turn-helix transcriptional regulator</fullName>
    </submittedName>
</protein>
<dbReference type="CDD" id="cd00093">
    <property type="entry name" value="HTH_XRE"/>
    <property type="match status" value="1"/>
</dbReference>
<dbReference type="EMBL" id="VJMZ01000001">
    <property type="protein sequence ID" value="TRM10338.1"/>
    <property type="molecule type" value="Genomic_DNA"/>
</dbReference>
<evidence type="ECO:0000313" key="2">
    <source>
        <dbReference type="EMBL" id="TRM10338.1"/>
    </source>
</evidence>
<dbReference type="SUPFAM" id="SSF47413">
    <property type="entry name" value="lambda repressor-like DNA-binding domains"/>
    <property type="match status" value="1"/>
</dbReference>
<gene>
    <name evidence="2" type="ORF">FH966_00610</name>
</gene>
<comment type="caution">
    <text evidence="2">The sequence shown here is derived from an EMBL/GenBank/DDBJ whole genome shotgun (WGS) entry which is preliminary data.</text>
</comment>
<dbReference type="Gene3D" id="1.10.260.40">
    <property type="entry name" value="lambda repressor-like DNA-binding domains"/>
    <property type="match status" value="1"/>
</dbReference>
<dbReference type="Pfam" id="PF13443">
    <property type="entry name" value="HTH_26"/>
    <property type="match status" value="1"/>
</dbReference>
<reference evidence="2 3" key="1">
    <citation type="submission" date="2019-07" db="EMBL/GenBank/DDBJ databases">
        <title>Genomic analysis of Lentibacillus sp. NKC851-2.</title>
        <authorList>
            <person name="Oh Y.J."/>
        </authorList>
    </citation>
    <scope>NUCLEOTIDE SEQUENCE [LARGE SCALE GENOMIC DNA]</scope>
    <source>
        <strain evidence="2 3">NKC851-2</strain>
    </source>
</reference>
<dbReference type="InterPro" id="IPR010982">
    <property type="entry name" value="Lambda_DNA-bd_dom_sf"/>
</dbReference>
<dbReference type="Proteomes" id="UP000319280">
    <property type="component" value="Unassembled WGS sequence"/>
</dbReference>
<keyword evidence="3" id="KW-1185">Reference proteome</keyword>
<dbReference type="AlphaFoldDB" id="A0A549YEP7"/>
<sequence length="99" mass="12017">MRKGLFYVLRLKLDELYKDKGLTQKEVSKATQIRESTLSGMRRNSKESWDVHLLERLLVYFEIEDVTDFIEYNPPEDVESYLDEYNRQKEEYKRIFGKN</sequence>
<dbReference type="InterPro" id="IPR001387">
    <property type="entry name" value="Cro/C1-type_HTH"/>
</dbReference>
<evidence type="ECO:0000313" key="3">
    <source>
        <dbReference type="Proteomes" id="UP000319280"/>
    </source>
</evidence>